<dbReference type="EMBL" id="KB870805">
    <property type="protein sequence ID" value="EOA38904.1"/>
    <property type="molecule type" value="Genomic_DNA"/>
</dbReference>
<keyword evidence="3" id="KW-1185">Reference proteome</keyword>
<reference evidence="3" key="1">
    <citation type="journal article" date="2013" name="Nat. Genet.">
        <title>The Capsella rubella genome and the genomic consequences of rapid mating system evolution.</title>
        <authorList>
            <person name="Slotte T."/>
            <person name="Hazzouri K.M."/>
            <person name="Agren J.A."/>
            <person name="Koenig D."/>
            <person name="Maumus F."/>
            <person name="Guo Y.L."/>
            <person name="Steige K."/>
            <person name="Platts A.E."/>
            <person name="Escobar J.S."/>
            <person name="Newman L.K."/>
            <person name="Wang W."/>
            <person name="Mandakova T."/>
            <person name="Vello E."/>
            <person name="Smith L.M."/>
            <person name="Henz S.R."/>
            <person name="Steffen J."/>
            <person name="Takuno S."/>
            <person name="Brandvain Y."/>
            <person name="Coop G."/>
            <person name="Andolfatto P."/>
            <person name="Hu T.T."/>
            <person name="Blanchette M."/>
            <person name="Clark R.M."/>
            <person name="Quesneville H."/>
            <person name="Nordborg M."/>
            <person name="Gaut B.S."/>
            <person name="Lysak M.A."/>
            <person name="Jenkins J."/>
            <person name="Grimwood J."/>
            <person name="Chapman J."/>
            <person name="Prochnik S."/>
            <person name="Shu S."/>
            <person name="Rokhsar D."/>
            <person name="Schmutz J."/>
            <person name="Weigel D."/>
            <person name="Wright S.I."/>
        </authorList>
    </citation>
    <scope>NUCLEOTIDE SEQUENCE [LARGE SCALE GENOMIC DNA]</scope>
    <source>
        <strain evidence="3">cv. Monte Gargano</strain>
    </source>
</reference>
<dbReference type="NCBIfam" id="TIGR01589">
    <property type="entry name" value="A_thal_3526"/>
    <property type="match status" value="1"/>
</dbReference>
<dbReference type="Pfam" id="PF09713">
    <property type="entry name" value="A_thal_3526"/>
    <property type="match status" value="1"/>
</dbReference>
<evidence type="ECO:0000313" key="2">
    <source>
        <dbReference type="EMBL" id="EOA38904.1"/>
    </source>
</evidence>
<feature type="compositionally biased region" description="Polar residues" evidence="1">
    <location>
        <begin position="155"/>
        <end position="176"/>
    </location>
</feature>
<proteinExistence type="predicted"/>
<gene>
    <name evidence="2" type="ORF">CARUB_v10011286mg</name>
</gene>
<dbReference type="PANTHER" id="PTHR31871:SF42">
    <property type="entry name" value="LOB DOMAIN-CONTAINING PROTEIN"/>
    <property type="match status" value="1"/>
</dbReference>
<protein>
    <submittedName>
        <fullName evidence="2">Uncharacterized protein</fullName>
    </submittedName>
</protein>
<dbReference type="eggNOG" id="ENOG502R8QX">
    <property type="taxonomic scope" value="Eukaryota"/>
</dbReference>
<dbReference type="AntiFam" id="ANF00038">
    <property type="entry name" value="Overlaps SRP RNA, same strand"/>
</dbReference>
<dbReference type="STRING" id="81985.R0I935"/>
<sequence length="270" mass="30562">MSGNNNAHKILDYFLLKIERCIQKYMSLEQTMNDLYEHDQIPHHITKAIWEQLERDIPEFFNRYKKLCELVRQIAMFNELLSQQRDLMQEFTATAPPVTELHKPNDDHQDQIHEEWFDSSDFVFGDDDSFSSFDFMDSFGATDDSIASLIDQSTFPATTHSDPSTSFAATPQSDPPASNGLRYDIDCDAFGVGTSSLVTLACDPSGDNKVMEHWVDLIGPGSGWAIYWPAHSKSGVENRRRLREAGFTEQRSPPAFDGGRITGRCLPSPL</sequence>
<dbReference type="Proteomes" id="UP000029121">
    <property type="component" value="Unassembled WGS sequence"/>
</dbReference>
<accession>R0I935</accession>
<name>R0I935_9BRAS</name>
<feature type="region of interest" description="Disordered" evidence="1">
    <location>
        <begin position="155"/>
        <end position="177"/>
    </location>
</feature>
<evidence type="ECO:0000313" key="3">
    <source>
        <dbReference type="Proteomes" id="UP000029121"/>
    </source>
</evidence>
<dbReference type="PANTHER" id="PTHR31871">
    <property type="entry name" value="OS02G0137100 PROTEIN"/>
    <property type="match status" value="1"/>
</dbReference>
<organism evidence="2 3">
    <name type="scientific">Capsella rubella</name>
    <dbReference type="NCBI Taxonomy" id="81985"/>
    <lineage>
        <taxon>Eukaryota</taxon>
        <taxon>Viridiplantae</taxon>
        <taxon>Streptophyta</taxon>
        <taxon>Embryophyta</taxon>
        <taxon>Tracheophyta</taxon>
        <taxon>Spermatophyta</taxon>
        <taxon>Magnoliopsida</taxon>
        <taxon>eudicotyledons</taxon>
        <taxon>Gunneridae</taxon>
        <taxon>Pentapetalae</taxon>
        <taxon>rosids</taxon>
        <taxon>malvids</taxon>
        <taxon>Brassicales</taxon>
        <taxon>Brassicaceae</taxon>
        <taxon>Camelineae</taxon>
        <taxon>Capsella</taxon>
    </lineage>
</organism>
<dbReference type="AlphaFoldDB" id="R0I935"/>
<evidence type="ECO:0000256" key="1">
    <source>
        <dbReference type="SAM" id="MobiDB-lite"/>
    </source>
</evidence>
<dbReference type="InterPro" id="IPR006476">
    <property type="entry name" value="CHP01589_pln"/>
</dbReference>